<evidence type="ECO:0000313" key="2">
    <source>
        <dbReference type="Proteomes" id="UP000886998"/>
    </source>
</evidence>
<accession>A0A8X6IXQ4</accession>
<name>A0A8X6IXQ4_9ARAC</name>
<dbReference type="InterPro" id="IPR005312">
    <property type="entry name" value="DUF1759"/>
</dbReference>
<gene>
    <name evidence="1" type="primary">AVEN_264201_1</name>
    <name evidence="1" type="ORF">TNIN_13621</name>
</gene>
<dbReference type="PANTHER" id="PTHR22954">
    <property type="entry name" value="RETROVIRAL PROTEASE-RELATED"/>
    <property type="match status" value="1"/>
</dbReference>
<dbReference type="AlphaFoldDB" id="A0A8X6IXQ4"/>
<organism evidence="1 2">
    <name type="scientific">Trichonephila inaurata madagascariensis</name>
    <dbReference type="NCBI Taxonomy" id="2747483"/>
    <lineage>
        <taxon>Eukaryota</taxon>
        <taxon>Metazoa</taxon>
        <taxon>Ecdysozoa</taxon>
        <taxon>Arthropoda</taxon>
        <taxon>Chelicerata</taxon>
        <taxon>Arachnida</taxon>
        <taxon>Araneae</taxon>
        <taxon>Araneomorphae</taxon>
        <taxon>Entelegynae</taxon>
        <taxon>Araneoidea</taxon>
        <taxon>Nephilidae</taxon>
        <taxon>Trichonephila</taxon>
        <taxon>Trichonephila inaurata</taxon>
    </lineage>
</organism>
<protein>
    <submittedName>
        <fullName evidence="1">DUF1758 domain-containing protein</fullName>
    </submittedName>
</protein>
<proteinExistence type="predicted"/>
<keyword evidence="2" id="KW-1185">Reference proteome</keyword>
<dbReference type="Pfam" id="PF03564">
    <property type="entry name" value="DUF1759"/>
    <property type="match status" value="1"/>
</dbReference>
<dbReference type="EMBL" id="BMAV01027969">
    <property type="protein sequence ID" value="GFS63921.1"/>
    <property type="molecule type" value="Genomic_DNA"/>
</dbReference>
<evidence type="ECO:0000313" key="1">
    <source>
        <dbReference type="EMBL" id="GFS63921.1"/>
    </source>
</evidence>
<dbReference type="PANTHER" id="PTHR22954:SF3">
    <property type="entry name" value="PROTEIN CBG08539"/>
    <property type="match status" value="1"/>
</dbReference>
<reference evidence="1" key="1">
    <citation type="submission" date="2020-08" db="EMBL/GenBank/DDBJ databases">
        <title>Multicomponent nature underlies the extraordinary mechanical properties of spider dragline silk.</title>
        <authorList>
            <person name="Kono N."/>
            <person name="Nakamura H."/>
            <person name="Mori M."/>
            <person name="Yoshida Y."/>
            <person name="Ohtoshi R."/>
            <person name="Malay A.D."/>
            <person name="Moran D.A.P."/>
            <person name="Tomita M."/>
            <person name="Numata K."/>
            <person name="Arakawa K."/>
        </authorList>
    </citation>
    <scope>NUCLEOTIDE SEQUENCE</scope>
</reference>
<comment type="caution">
    <text evidence="1">The sequence shown here is derived from an EMBL/GenBank/DDBJ whole genome shotgun (WGS) entry which is preliminary data.</text>
</comment>
<dbReference type="OrthoDB" id="5967017at2759"/>
<dbReference type="Proteomes" id="UP000886998">
    <property type="component" value="Unassembled WGS sequence"/>
</dbReference>
<sequence>MIRNTTPVNCMDKFITYKIKVKNILAGKAQGEDVQRFTDPGTKFKLPNIELPIFDGNPRDWLNFWTQFEKTPDDVNIDDRDKFQYLIQSTASRSSPREIVVSFPATAANYKKAIEYLKERYGNTSVLIKVYIRHLLELAMVKNKSDLSSLYDKLQTRIRALDSLSLTRDKYADILFPFVESALPVDVKLWERPRHLPTDKNQGKTDLDLLMEFIKNEVDSEFRVKILLVKYFILMK</sequence>